<evidence type="ECO:0000256" key="1">
    <source>
        <dbReference type="SAM" id="Phobius"/>
    </source>
</evidence>
<feature type="transmembrane region" description="Helical" evidence="1">
    <location>
        <begin position="68"/>
        <end position="88"/>
    </location>
</feature>
<proteinExistence type="predicted"/>
<geneLocation type="plasmid" evidence="2">
    <name>pRGRH0225</name>
</geneLocation>
<keyword evidence="1" id="KW-0472">Membrane</keyword>
<sequence length="214" mass="25027">MNNIDDIRIKEKDYDTTIKYIEWCNELKNKNIELQDKIVMTISTALFGIIIVNLDKISLLYTHPWTKILFITLIISNSVTIIFLLISLKIANKSIENDIESVYNNTIKRKYYFIAKWTQYIYLFSFAFVTIIFCIILCIVSYKELTMDKKQENNVIHICNESYLGTSKPILFSDYLSKQNNQENNNKINSNNTDNSSTLNLNNIQSSTLEKEKD</sequence>
<keyword evidence="1" id="KW-0812">Transmembrane</keyword>
<dbReference type="EMBL" id="LN852898">
    <property type="protein sequence ID" value="CRY94277.1"/>
    <property type="molecule type" value="Genomic_DNA"/>
</dbReference>
<dbReference type="AlphaFoldDB" id="A0A0H5QDV5"/>
<keyword evidence="1" id="KW-1133">Transmembrane helix</keyword>
<feature type="transmembrane region" description="Helical" evidence="1">
    <location>
        <begin position="38"/>
        <end position="56"/>
    </location>
</feature>
<reference evidence="2" key="2">
    <citation type="submission" date="2015-07" db="EMBL/GenBank/DDBJ databases">
        <title>Plasmids, circular viruses and viroids from rat gut.</title>
        <authorList>
            <person name="Jorgensen T.J."/>
            <person name="Hansen M.A."/>
            <person name="Xu Z."/>
            <person name="Tabak M.A."/>
            <person name="Sorensen S.J."/>
            <person name="Hansen L.H."/>
        </authorList>
    </citation>
    <scope>NUCLEOTIDE SEQUENCE</scope>
    <source>
        <plasmid evidence="2">pRGRH0225</plasmid>
    </source>
</reference>
<feature type="transmembrane region" description="Helical" evidence="1">
    <location>
        <begin position="120"/>
        <end position="142"/>
    </location>
</feature>
<protein>
    <submittedName>
        <fullName evidence="2">Uncharacterized protein</fullName>
    </submittedName>
</protein>
<reference evidence="2" key="1">
    <citation type="submission" date="2015-06" db="EMBL/GenBank/DDBJ databases">
        <authorList>
            <person name="Joergensen T."/>
        </authorList>
    </citation>
    <scope>NUCLEOTIDE SEQUENCE</scope>
    <source>
        <plasmid evidence="2">pRGRH0225</plasmid>
    </source>
</reference>
<organism evidence="2">
    <name type="scientific">uncultured prokaryote</name>
    <dbReference type="NCBI Taxonomy" id="198431"/>
    <lineage>
        <taxon>unclassified sequences</taxon>
        <taxon>environmental samples</taxon>
    </lineage>
</organism>
<name>A0A0H5QDV5_9ZZZZ</name>
<accession>A0A0H5QDV5</accession>
<keyword evidence="2" id="KW-0614">Plasmid</keyword>
<evidence type="ECO:0000313" key="2">
    <source>
        <dbReference type="EMBL" id="CRY94277.1"/>
    </source>
</evidence>